<feature type="transmembrane region" description="Helical" evidence="6">
    <location>
        <begin position="413"/>
        <end position="436"/>
    </location>
</feature>
<feature type="transmembrane region" description="Helical" evidence="6">
    <location>
        <begin position="278"/>
        <end position="299"/>
    </location>
</feature>
<keyword evidence="5 6" id="KW-0472">Membrane</keyword>
<feature type="transmembrane region" description="Helical" evidence="6">
    <location>
        <begin position="50"/>
        <end position="69"/>
    </location>
</feature>
<sequence length="517" mass="56164">MKIMAGVSIWQGTVILMVASLLNRILSFGYRMLVVRYIGAEGMGLYEMVFPFYSLVLMVTTAGIPVALAKLTAERIALARWGQVRSVFRLSLIFLTLSGLLAALVLWRLAPFLTGRMFADTRVYQAFVVMILALPVVCICSAFRGYFQGWQLMRPVALAQVVEQVVRVSAGFFLGIYLLPYGVAMAAAGLAAGMVLGELAGLGISVFIFNLARPYYDIAADQTGSLKADILPLARLAIPVMLARMAGGIMLTIEALLIPRQLQAWGVTMREATTIYGQYAGIAFTLIYLPMVITVALAMTMVPAISEARAVGDCDLLNKRCRQSLKMTIYSSLPFAITFYLFAAPICRLIFATPEAGIPLKILAWGSIFIYLEQTTVGILNGLGSMSTILWTTVAGGIVDLLGIYYLTPVLGIAGAALGVNLGTAVTATLNLLALVRQTGFHLDFRTFVYWPAVAGAGMFLGASLLWRLLVATPEPWRLFQALAGSSLFYLLILLVAGEISPGHFYLFPWPGQRNDK</sequence>
<evidence type="ECO:0000256" key="5">
    <source>
        <dbReference type="ARBA" id="ARBA00023136"/>
    </source>
</evidence>
<keyword evidence="4 6" id="KW-1133">Transmembrane helix</keyword>
<keyword evidence="3 6" id="KW-0812">Transmembrane</keyword>
<keyword evidence="2" id="KW-1003">Cell membrane</keyword>
<dbReference type="CDD" id="cd13124">
    <property type="entry name" value="MATE_SpoVB_like"/>
    <property type="match status" value="1"/>
</dbReference>
<dbReference type="PIRSF" id="PIRSF038958">
    <property type="entry name" value="PG_synth_SpoVB"/>
    <property type="match status" value="1"/>
</dbReference>
<name>A0A0S6UH95_NEOTH</name>
<proteinExistence type="predicted"/>
<dbReference type="EMBL" id="DF238840">
    <property type="protein sequence ID" value="GAF26902.1"/>
    <property type="molecule type" value="Genomic_DNA"/>
</dbReference>
<evidence type="ECO:0000256" key="6">
    <source>
        <dbReference type="SAM" id="Phobius"/>
    </source>
</evidence>
<feature type="transmembrane region" description="Helical" evidence="6">
    <location>
        <begin position="190"/>
        <end position="212"/>
    </location>
</feature>
<evidence type="ECO:0000256" key="2">
    <source>
        <dbReference type="ARBA" id="ARBA00022475"/>
    </source>
</evidence>
<dbReference type="GO" id="GO:0005886">
    <property type="term" value="C:plasma membrane"/>
    <property type="evidence" value="ECO:0007669"/>
    <property type="project" value="UniProtKB-SubCell"/>
</dbReference>
<feature type="transmembrane region" description="Helical" evidence="6">
    <location>
        <begin position="389"/>
        <end position="407"/>
    </location>
</feature>
<dbReference type="InterPro" id="IPR050833">
    <property type="entry name" value="Poly_Biosynth_Transport"/>
</dbReference>
<evidence type="ECO:0000256" key="3">
    <source>
        <dbReference type="ARBA" id="ARBA00022692"/>
    </source>
</evidence>
<feature type="transmembrane region" description="Helical" evidence="6">
    <location>
        <begin position="487"/>
        <end position="508"/>
    </location>
</feature>
<dbReference type="AlphaFoldDB" id="A0A0S6UH95"/>
<comment type="subcellular location">
    <subcellularLocation>
        <location evidence="1">Cell membrane</location>
        <topology evidence="1">Multi-pass membrane protein</topology>
    </subcellularLocation>
</comment>
<feature type="transmembrane region" description="Helical" evidence="6">
    <location>
        <begin position="122"/>
        <end position="143"/>
    </location>
</feature>
<feature type="transmembrane region" description="Helical" evidence="6">
    <location>
        <begin position="164"/>
        <end position="184"/>
    </location>
</feature>
<feature type="transmembrane region" description="Helical" evidence="6">
    <location>
        <begin position="363"/>
        <end position="382"/>
    </location>
</feature>
<dbReference type="PANTHER" id="PTHR30250">
    <property type="entry name" value="PST FAMILY PREDICTED COLANIC ACID TRANSPORTER"/>
    <property type="match status" value="1"/>
</dbReference>
<feature type="transmembrane region" description="Helical" evidence="6">
    <location>
        <begin position="233"/>
        <end position="258"/>
    </location>
</feature>
<evidence type="ECO:0000256" key="1">
    <source>
        <dbReference type="ARBA" id="ARBA00004651"/>
    </source>
</evidence>
<dbReference type="InterPro" id="IPR024923">
    <property type="entry name" value="PG_synth_SpoVB"/>
</dbReference>
<feature type="transmembrane region" description="Helical" evidence="6">
    <location>
        <begin position="448"/>
        <end position="467"/>
    </location>
</feature>
<evidence type="ECO:0000256" key="4">
    <source>
        <dbReference type="ARBA" id="ARBA00022989"/>
    </source>
</evidence>
<protein>
    <submittedName>
        <fullName evidence="7">Membrane protein</fullName>
    </submittedName>
</protein>
<dbReference type="PANTHER" id="PTHR30250:SF21">
    <property type="entry name" value="LIPID II FLIPPASE MURJ"/>
    <property type="match status" value="1"/>
</dbReference>
<dbReference type="Proteomes" id="UP000063718">
    <property type="component" value="Unassembled WGS sequence"/>
</dbReference>
<feature type="transmembrane region" description="Helical" evidence="6">
    <location>
        <begin position="7"/>
        <end position="30"/>
    </location>
</feature>
<dbReference type="Pfam" id="PF01943">
    <property type="entry name" value="Polysacc_synt"/>
    <property type="match status" value="1"/>
</dbReference>
<dbReference type="InterPro" id="IPR002797">
    <property type="entry name" value="Polysacc_synth"/>
</dbReference>
<gene>
    <name evidence="7" type="ORF">MTY_2242</name>
</gene>
<feature type="transmembrane region" description="Helical" evidence="6">
    <location>
        <begin position="90"/>
        <end position="110"/>
    </location>
</feature>
<feature type="transmembrane region" description="Helical" evidence="6">
    <location>
        <begin position="329"/>
        <end position="351"/>
    </location>
</feature>
<reference evidence="7" key="1">
    <citation type="journal article" date="2014" name="Gene">
        <title>Genome-guided analysis of transformation efficiency and carbon dioxide assimilation by Moorella thermoacetica Y72.</title>
        <authorList>
            <person name="Tsukahara K."/>
            <person name="Kita A."/>
            <person name="Nakashimada Y."/>
            <person name="Hoshino T."/>
            <person name="Murakami K."/>
        </authorList>
    </citation>
    <scope>NUCLEOTIDE SEQUENCE [LARGE SCALE GENOMIC DNA]</scope>
    <source>
        <strain evidence="7">Y72</strain>
    </source>
</reference>
<accession>A0A0S6UH95</accession>
<organism evidence="7">
    <name type="scientific">Moorella thermoacetica Y72</name>
    <dbReference type="NCBI Taxonomy" id="1325331"/>
    <lineage>
        <taxon>Bacteria</taxon>
        <taxon>Bacillati</taxon>
        <taxon>Bacillota</taxon>
        <taxon>Clostridia</taxon>
        <taxon>Neomoorellales</taxon>
        <taxon>Neomoorellaceae</taxon>
        <taxon>Neomoorella</taxon>
    </lineage>
</organism>
<evidence type="ECO:0000313" key="7">
    <source>
        <dbReference type="EMBL" id="GAF26902.1"/>
    </source>
</evidence>